<dbReference type="InterPro" id="IPR000535">
    <property type="entry name" value="MSP_dom"/>
</dbReference>
<dbReference type="Gene3D" id="2.60.40.10">
    <property type="entry name" value="Immunoglobulins"/>
    <property type="match status" value="1"/>
</dbReference>
<keyword evidence="2 5" id="KW-0812">Transmembrane</keyword>
<gene>
    <name evidence="7" type="ORF">TCLT_LOCUS8855</name>
</gene>
<evidence type="ECO:0000256" key="1">
    <source>
        <dbReference type="ARBA" id="ARBA00004141"/>
    </source>
</evidence>
<dbReference type="OMA" id="VYNPYEF"/>
<keyword evidence="4 5" id="KW-0472">Membrane</keyword>
<evidence type="ECO:0000256" key="4">
    <source>
        <dbReference type="ARBA" id="ARBA00023136"/>
    </source>
</evidence>
<dbReference type="Proteomes" id="UP000276776">
    <property type="component" value="Unassembled WGS sequence"/>
</dbReference>
<dbReference type="WBParaSite" id="TCLT_0000886601-mRNA-1">
    <property type="protein sequence ID" value="TCLT_0000886601-mRNA-1"/>
    <property type="gene ID" value="TCLT_0000886601"/>
</dbReference>
<evidence type="ECO:0000313" key="7">
    <source>
        <dbReference type="EMBL" id="VDN06440.1"/>
    </source>
</evidence>
<proteinExistence type="predicted"/>
<reference evidence="9" key="1">
    <citation type="submission" date="2017-02" db="UniProtKB">
        <authorList>
            <consortium name="WormBaseParasite"/>
        </authorList>
    </citation>
    <scope>IDENTIFICATION</scope>
</reference>
<accession>A0A0N5D735</accession>
<dbReference type="InterPro" id="IPR008962">
    <property type="entry name" value="PapD-like_sf"/>
</dbReference>
<feature type="domain" description="MSP" evidence="6">
    <location>
        <begin position="43"/>
        <end position="121"/>
    </location>
</feature>
<keyword evidence="8" id="KW-1185">Reference proteome</keyword>
<evidence type="ECO:0000256" key="3">
    <source>
        <dbReference type="ARBA" id="ARBA00022989"/>
    </source>
</evidence>
<reference evidence="7 8" key="2">
    <citation type="submission" date="2018-11" db="EMBL/GenBank/DDBJ databases">
        <authorList>
            <consortium name="Pathogen Informatics"/>
        </authorList>
    </citation>
    <scope>NUCLEOTIDE SEQUENCE [LARGE SCALE GENOMIC DNA]</scope>
</reference>
<protein>
    <submittedName>
        <fullName evidence="9">Motile sperm domain-containing protein 1</fullName>
    </submittedName>
</protein>
<dbReference type="GO" id="GO:0016020">
    <property type="term" value="C:membrane"/>
    <property type="evidence" value="ECO:0007669"/>
    <property type="project" value="UniProtKB-SubCell"/>
</dbReference>
<dbReference type="InterPro" id="IPR013783">
    <property type="entry name" value="Ig-like_fold"/>
</dbReference>
<comment type="subcellular location">
    <subcellularLocation>
        <location evidence="1">Membrane</location>
        <topology evidence="1">Multi-pass membrane protein</topology>
    </subcellularLocation>
</comment>
<dbReference type="STRING" id="103827.A0A0N5D735"/>
<keyword evidence="3 5" id="KW-1133">Transmembrane helix</keyword>
<dbReference type="EMBL" id="UYYF01004692">
    <property type="protein sequence ID" value="VDN06440.1"/>
    <property type="molecule type" value="Genomic_DNA"/>
</dbReference>
<organism evidence="9">
    <name type="scientific">Thelazia callipaeda</name>
    <name type="common">Oriental eyeworm</name>
    <name type="synonym">Parasitic nematode</name>
    <dbReference type="NCBI Taxonomy" id="103827"/>
    <lineage>
        <taxon>Eukaryota</taxon>
        <taxon>Metazoa</taxon>
        <taxon>Ecdysozoa</taxon>
        <taxon>Nematoda</taxon>
        <taxon>Chromadorea</taxon>
        <taxon>Rhabditida</taxon>
        <taxon>Spirurina</taxon>
        <taxon>Spiruromorpha</taxon>
        <taxon>Thelazioidea</taxon>
        <taxon>Thelaziidae</taxon>
        <taxon>Thelazia</taxon>
    </lineage>
</organism>
<evidence type="ECO:0000256" key="2">
    <source>
        <dbReference type="ARBA" id="ARBA00022692"/>
    </source>
</evidence>
<evidence type="ECO:0000313" key="9">
    <source>
        <dbReference type="WBParaSite" id="TCLT_0000886601-mRNA-1"/>
    </source>
</evidence>
<dbReference type="PANTHER" id="PTHR34441:SF1">
    <property type="entry name" value="MOTILE SPERM DOMAIN-CONTAINING 1"/>
    <property type="match status" value="1"/>
</dbReference>
<evidence type="ECO:0000259" key="6">
    <source>
        <dbReference type="Pfam" id="PF00635"/>
    </source>
</evidence>
<dbReference type="Pfam" id="PF00635">
    <property type="entry name" value="Motile_Sperm"/>
    <property type="match status" value="1"/>
</dbReference>
<dbReference type="InterPro" id="IPR039283">
    <property type="entry name" value="MOSPD1/3"/>
</dbReference>
<dbReference type="PANTHER" id="PTHR34441">
    <property type="entry name" value="MOTILE SPERM DOMAIN-CONTAINING PROTEIN 1"/>
    <property type="match status" value="1"/>
</dbReference>
<dbReference type="SUPFAM" id="SSF49354">
    <property type="entry name" value="PapD-like"/>
    <property type="match status" value="1"/>
</dbReference>
<evidence type="ECO:0000256" key="5">
    <source>
        <dbReference type="SAM" id="Phobius"/>
    </source>
</evidence>
<name>A0A0N5D735_THECL</name>
<sequence length="238" mass="26382">MLIEIGRESSPIFRNFGINKPKESNDMASYGSAIFAFVFPSQLEIVQADPQTYKQVLTLYNPYHFPVKFRVKCTNPKNYVVMKPHGMLKESSSLDIVVRHVAAQLESNRGLDTFRVEVSPAHLEMYSGSIDVPVRIVEEATCSTSSHNSVFKSSSSNSAVNIISTEFLPVSESQHRLNSPSFMSCMCVVGICAVVLMLPTEGLDVVTTVPSWLHLSVQVKLIFAYILGLCTLLISRQS</sequence>
<dbReference type="OrthoDB" id="10022288at2759"/>
<feature type="transmembrane region" description="Helical" evidence="5">
    <location>
        <begin position="212"/>
        <end position="234"/>
    </location>
</feature>
<dbReference type="GO" id="GO:0005737">
    <property type="term" value="C:cytoplasm"/>
    <property type="evidence" value="ECO:0007669"/>
    <property type="project" value="TreeGrafter"/>
</dbReference>
<evidence type="ECO:0000313" key="8">
    <source>
        <dbReference type="Proteomes" id="UP000276776"/>
    </source>
</evidence>
<dbReference type="AlphaFoldDB" id="A0A0N5D735"/>
<feature type="transmembrane region" description="Helical" evidence="5">
    <location>
        <begin position="181"/>
        <end position="200"/>
    </location>
</feature>